<dbReference type="AlphaFoldDB" id="A0A285HIC5"/>
<evidence type="ECO:0000313" key="2">
    <source>
        <dbReference type="EMBL" id="SNY35458.1"/>
    </source>
</evidence>
<dbReference type="Gene3D" id="3.30.1180.10">
    <property type="match status" value="1"/>
</dbReference>
<evidence type="ECO:0000313" key="3">
    <source>
        <dbReference type="Proteomes" id="UP000219612"/>
    </source>
</evidence>
<dbReference type="SUPFAM" id="SSF82549">
    <property type="entry name" value="DAK1/DegV-like"/>
    <property type="match status" value="1"/>
</dbReference>
<dbReference type="OrthoDB" id="9760324at2"/>
<keyword evidence="3" id="KW-1185">Reference proteome</keyword>
<dbReference type="EMBL" id="OBDY01000004">
    <property type="protein sequence ID" value="SNY35458.1"/>
    <property type="molecule type" value="Genomic_DNA"/>
</dbReference>
<reference evidence="2 3" key="1">
    <citation type="submission" date="2017-09" db="EMBL/GenBank/DDBJ databases">
        <authorList>
            <person name="Ehlers B."/>
            <person name="Leendertz F.H."/>
        </authorList>
    </citation>
    <scope>NUCLEOTIDE SEQUENCE [LARGE SCALE GENOMIC DNA]</scope>
    <source>
        <strain evidence="2 3">CGMCC 4.6857</strain>
    </source>
</reference>
<dbReference type="InterPro" id="IPR003797">
    <property type="entry name" value="DegV"/>
</dbReference>
<dbReference type="InterPro" id="IPR050270">
    <property type="entry name" value="DegV_domain_contain"/>
</dbReference>
<proteinExistence type="predicted"/>
<dbReference type="RefSeq" id="WP_097320288.1">
    <property type="nucleotide sequence ID" value="NZ_OBDY01000004.1"/>
</dbReference>
<keyword evidence="1" id="KW-0446">Lipid-binding</keyword>
<dbReference type="PANTHER" id="PTHR33434:SF2">
    <property type="entry name" value="FATTY ACID-BINDING PROTEIN TM_1468"/>
    <property type="match status" value="1"/>
</dbReference>
<gene>
    <name evidence="2" type="ORF">SAMN05421748_104435</name>
</gene>
<evidence type="ECO:0000256" key="1">
    <source>
        <dbReference type="ARBA" id="ARBA00023121"/>
    </source>
</evidence>
<dbReference type="Proteomes" id="UP000219612">
    <property type="component" value="Unassembled WGS sequence"/>
</dbReference>
<protein>
    <submittedName>
        <fullName evidence="2">EDD domain protein, DegV family</fullName>
    </submittedName>
</protein>
<accession>A0A285HIC5</accession>
<dbReference type="PANTHER" id="PTHR33434">
    <property type="entry name" value="DEGV DOMAIN-CONTAINING PROTEIN DR_1986-RELATED"/>
    <property type="match status" value="1"/>
</dbReference>
<dbReference type="Gene3D" id="3.40.50.10170">
    <property type="match status" value="1"/>
</dbReference>
<dbReference type="GO" id="GO:0008289">
    <property type="term" value="F:lipid binding"/>
    <property type="evidence" value="ECO:0007669"/>
    <property type="project" value="UniProtKB-KW"/>
</dbReference>
<organism evidence="2 3">
    <name type="scientific">Paractinoplanes atraurantiacus</name>
    <dbReference type="NCBI Taxonomy" id="1036182"/>
    <lineage>
        <taxon>Bacteria</taxon>
        <taxon>Bacillati</taxon>
        <taxon>Actinomycetota</taxon>
        <taxon>Actinomycetes</taxon>
        <taxon>Micromonosporales</taxon>
        <taxon>Micromonosporaceae</taxon>
        <taxon>Paractinoplanes</taxon>
    </lineage>
</organism>
<dbReference type="Pfam" id="PF02645">
    <property type="entry name" value="DegV"/>
    <property type="match status" value="1"/>
</dbReference>
<dbReference type="InterPro" id="IPR043168">
    <property type="entry name" value="DegV_C"/>
</dbReference>
<dbReference type="NCBIfam" id="TIGR00762">
    <property type="entry name" value="DegV"/>
    <property type="match status" value="1"/>
</dbReference>
<dbReference type="PROSITE" id="PS51482">
    <property type="entry name" value="DEGV"/>
    <property type="match status" value="1"/>
</dbReference>
<name>A0A285HIC5_9ACTN</name>
<sequence>MPVAVVTDSTAYLPSELGGTYDLTVVPLTVVINGVDGLEGLEIQPSEVARALGGRRSQVSTSRPAPEQFATAYKELLEAGADGIVSVHLSAKLSGTYEAAALAASEVGPSVQVVDSGTTGMGLGFAALAAAKAASDGQDLSGVRDEAVTHSSRVSTLFYVDTLEFLRRGGRIGAAQALLGTALSVKPILHVVDGSIVVRDKVRTAGRALAKLVDFAVEASGEGEVDIAVHHLEAEDRATALADAVAMRLGDRMRDCYITEIGAAVAAHVGPGLAGVVVHRR</sequence>